<feature type="domain" description="Glycosyltransferase 2-like" evidence="1">
    <location>
        <begin position="3"/>
        <end position="109"/>
    </location>
</feature>
<evidence type="ECO:0000313" key="3">
    <source>
        <dbReference type="Proteomes" id="UP000607559"/>
    </source>
</evidence>
<evidence type="ECO:0000313" key="2">
    <source>
        <dbReference type="EMBL" id="GGA99904.1"/>
    </source>
</evidence>
<dbReference type="SUPFAM" id="SSF53448">
    <property type="entry name" value="Nucleotide-diphospho-sugar transferases"/>
    <property type="match status" value="1"/>
</dbReference>
<gene>
    <name evidence="2" type="ORF">GCM10011511_24020</name>
</gene>
<sequence>MVSVILPTFNRETYLPDSIGSVLQQQDVGLELIIVDDGSDDGTEQLVSALQDPRIKYFKLPHTGYTSQLKNFAIARASGEFIAFNDSDDLWTPGKLARQLKLFAERPDIGFSITDITVFKDDSILKEYTYPARGIVECTNIFPLLSHNSFLVYNPTLVMRKSCLEKTGYFNESMRSGDHDFNMRLAYHFSAGIIYEPMLMRRMHDSNMSDEMRFDNYGEYLETFARLYDEKMIDRWCLRRARANAFFKTGELHGADRRFREAREHYLLSLRNNPFHLPPYRRLLGNFLRQLSGPETRLD</sequence>
<dbReference type="Gene3D" id="3.90.550.10">
    <property type="entry name" value="Spore Coat Polysaccharide Biosynthesis Protein SpsA, Chain A"/>
    <property type="match status" value="1"/>
</dbReference>
<proteinExistence type="predicted"/>
<dbReference type="PANTHER" id="PTHR22916:SF3">
    <property type="entry name" value="UDP-GLCNAC:BETAGAL BETA-1,3-N-ACETYLGLUCOSAMINYLTRANSFERASE-LIKE PROTEIN 1"/>
    <property type="match status" value="1"/>
</dbReference>
<dbReference type="CDD" id="cd00761">
    <property type="entry name" value="Glyco_tranf_GTA_type"/>
    <property type="match status" value="1"/>
</dbReference>
<dbReference type="AlphaFoldDB" id="A0A8J2UD82"/>
<dbReference type="InterPro" id="IPR001173">
    <property type="entry name" value="Glyco_trans_2-like"/>
</dbReference>
<name>A0A8J2UD82_9BACT</name>
<organism evidence="2 3">
    <name type="scientific">Puia dinghuensis</name>
    <dbReference type="NCBI Taxonomy" id="1792502"/>
    <lineage>
        <taxon>Bacteria</taxon>
        <taxon>Pseudomonadati</taxon>
        <taxon>Bacteroidota</taxon>
        <taxon>Chitinophagia</taxon>
        <taxon>Chitinophagales</taxon>
        <taxon>Chitinophagaceae</taxon>
        <taxon>Puia</taxon>
    </lineage>
</organism>
<evidence type="ECO:0000259" key="1">
    <source>
        <dbReference type="Pfam" id="PF00535"/>
    </source>
</evidence>
<protein>
    <recommendedName>
        <fullName evidence="1">Glycosyltransferase 2-like domain-containing protein</fullName>
    </recommendedName>
</protein>
<dbReference type="Proteomes" id="UP000607559">
    <property type="component" value="Unassembled WGS sequence"/>
</dbReference>
<reference evidence="2" key="2">
    <citation type="submission" date="2020-09" db="EMBL/GenBank/DDBJ databases">
        <authorList>
            <person name="Sun Q."/>
            <person name="Zhou Y."/>
        </authorList>
    </citation>
    <scope>NUCLEOTIDE SEQUENCE</scope>
    <source>
        <strain evidence="2">CGMCC 1.15448</strain>
    </source>
</reference>
<accession>A0A8J2UD82</accession>
<dbReference type="PANTHER" id="PTHR22916">
    <property type="entry name" value="GLYCOSYLTRANSFERASE"/>
    <property type="match status" value="1"/>
</dbReference>
<dbReference type="RefSeq" id="WP_188931810.1">
    <property type="nucleotide sequence ID" value="NZ_BMJC01000002.1"/>
</dbReference>
<dbReference type="InterPro" id="IPR029044">
    <property type="entry name" value="Nucleotide-diphossugar_trans"/>
</dbReference>
<dbReference type="EMBL" id="BMJC01000002">
    <property type="protein sequence ID" value="GGA99904.1"/>
    <property type="molecule type" value="Genomic_DNA"/>
</dbReference>
<reference evidence="2" key="1">
    <citation type="journal article" date="2014" name="Int. J. Syst. Evol. Microbiol.">
        <title>Complete genome sequence of Corynebacterium casei LMG S-19264T (=DSM 44701T), isolated from a smear-ripened cheese.</title>
        <authorList>
            <consortium name="US DOE Joint Genome Institute (JGI-PGF)"/>
            <person name="Walter F."/>
            <person name="Albersmeier A."/>
            <person name="Kalinowski J."/>
            <person name="Ruckert C."/>
        </authorList>
    </citation>
    <scope>NUCLEOTIDE SEQUENCE</scope>
    <source>
        <strain evidence="2">CGMCC 1.15448</strain>
    </source>
</reference>
<keyword evidence="3" id="KW-1185">Reference proteome</keyword>
<dbReference type="Pfam" id="PF00535">
    <property type="entry name" value="Glycos_transf_2"/>
    <property type="match status" value="1"/>
</dbReference>
<dbReference type="GO" id="GO:0016758">
    <property type="term" value="F:hexosyltransferase activity"/>
    <property type="evidence" value="ECO:0007669"/>
    <property type="project" value="UniProtKB-ARBA"/>
</dbReference>
<comment type="caution">
    <text evidence="2">The sequence shown here is derived from an EMBL/GenBank/DDBJ whole genome shotgun (WGS) entry which is preliminary data.</text>
</comment>